<organism evidence="1 2">
    <name type="scientific">Marasmius crinis-equi</name>
    <dbReference type="NCBI Taxonomy" id="585013"/>
    <lineage>
        <taxon>Eukaryota</taxon>
        <taxon>Fungi</taxon>
        <taxon>Dikarya</taxon>
        <taxon>Basidiomycota</taxon>
        <taxon>Agaricomycotina</taxon>
        <taxon>Agaricomycetes</taxon>
        <taxon>Agaricomycetidae</taxon>
        <taxon>Agaricales</taxon>
        <taxon>Marasmiineae</taxon>
        <taxon>Marasmiaceae</taxon>
        <taxon>Marasmius</taxon>
    </lineage>
</organism>
<evidence type="ECO:0000313" key="1">
    <source>
        <dbReference type="EMBL" id="KAL0564165.1"/>
    </source>
</evidence>
<dbReference type="Proteomes" id="UP001465976">
    <property type="component" value="Unassembled WGS sequence"/>
</dbReference>
<comment type="caution">
    <text evidence="1">The sequence shown here is derived from an EMBL/GenBank/DDBJ whole genome shotgun (WGS) entry which is preliminary data.</text>
</comment>
<reference evidence="1 2" key="1">
    <citation type="submission" date="2024-02" db="EMBL/GenBank/DDBJ databases">
        <title>A draft genome for the cacao thread blight pathogen Marasmius crinis-equi.</title>
        <authorList>
            <person name="Cohen S.P."/>
            <person name="Baruah I.K."/>
            <person name="Amoako-Attah I."/>
            <person name="Bukari Y."/>
            <person name="Meinhardt L.W."/>
            <person name="Bailey B.A."/>
        </authorList>
    </citation>
    <scope>NUCLEOTIDE SEQUENCE [LARGE SCALE GENOMIC DNA]</scope>
    <source>
        <strain evidence="1 2">GH-76</strain>
    </source>
</reference>
<evidence type="ECO:0000313" key="2">
    <source>
        <dbReference type="Proteomes" id="UP001465976"/>
    </source>
</evidence>
<dbReference type="EMBL" id="JBAHYK010002948">
    <property type="protein sequence ID" value="KAL0564165.1"/>
    <property type="molecule type" value="Genomic_DNA"/>
</dbReference>
<accession>A0ABR3EMU3</accession>
<sequence>MAASWTMNDVFREAANINIVYPDCQCAPYTPKIHDALGGSRKLETYRVVIERYPGGEGKEHQGIWREFKVPEDNNEALYRTELRRETSHSTGGLNIESAMDLWGALCKDFHADFHDDEHFEARSRAQ</sequence>
<keyword evidence="2" id="KW-1185">Reference proteome</keyword>
<gene>
    <name evidence="1" type="ORF">V5O48_017890</name>
</gene>
<proteinExistence type="predicted"/>
<name>A0ABR3EMU3_9AGAR</name>
<protein>
    <submittedName>
        <fullName evidence="1">Uncharacterized protein</fullName>
    </submittedName>
</protein>